<name>A0AA36FCW9_OCTVU</name>
<accession>A0AA36FCW9</accession>
<proteinExistence type="predicted"/>
<feature type="region of interest" description="Disordered" evidence="1">
    <location>
        <begin position="1"/>
        <end position="53"/>
    </location>
</feature>
<dbReference type="EMBL" id="OX597827">
    <property type="protein sequence ID" value="CAI9732952.1"/>
    <property type="molecule type" value="Genomic_DNA"/>
</dbReference>
<protein>
    <submittedName>
        <fullName evidence="2">Uncharacterized protein</fullName>
    </submittedName>
</protein>
<organism evidence="2 3">
    <name type="scientific">Octopus vulgaris</name>
    <name type="common">Common octopus</name>
    <dbReference type="NCBI Taxonomy" id="6645"/>
    <lineage>
        <taxon>Eukaryota</taxon>
        <taxon>Metazoa</taxon>
        <taxon>Spiralia</taxon>
        <taxon>Lophotrochozoa</taxon>
        <taxon>Mollusca</taxon>
        <taxon>Cephalopoda</taxon>
        <taxon>Coleoidea</taxon>
        <taxon>Octopodiformes</taxon>
        <taxon>Octopoda</taxon>
        <taxon>Incirrata</taxon>
        <taxon>Octopodidae</taxon>
        <taxon>Octopus</taxon>
    </lineage>
</organism>
<feature type="compositionally biased region" description="Basic and acidic residues" evidence="1">
    <location>
        <begin position="22"/>
        <end position="39"/>
    </location>
</feature>
<feature type="compositionally biased region" description="Polar residues" evidence="1">
    <location>
        <begin position="40"/>
        <end position="52"/>
    </location>
</feature>
<evidence type="ECO:0000313" key="3">
    <source>
        <dbReference type="Proteomes" id="UP001162480"/>
    </source>
</evidence>
<gene>
    <name evidence="2" type="ORF">OCTVUL_1B021510</name>
</gene>
<evidence type="ECO:0000256" key="1">
    <source>
        <dbReference type="SAM" id="MobiDB-lite"/>
    </source>
</evidence>
<dbReference type="Proteomes" id="UP001162480">
    <property type="component" value="Chromosome 14"/>
</dbReference>
<dbReference type="AlphaFoldDB" id="A0AA36FCW9"/>
<reference evidence="2" key="1">
    <citation type="submission" date="2023-08" db="EMBL/GenBank/DDBJ databases">
        <authorList>
            <person name="Alioto T."/>
            <person name="Alioto T."/>
            <person name="Gomez Garrido J."/>
        </authorList>
    </citation>
    <scope>NUCLEOTIDE SEQUENCE</scope>
</reference>
<evidence type="ECO:0000313" key="2">
    <source>
        <dbReference type="EMBL" id="CAI9732952.1"/>
    </source>
</evidence>
<sequence length="136" mass="15234">MKTHRHELAKQALQQNKTLQPHKVENHAIENAEPEDKTDNTLVTSQPDDSSITVTQPATLTTAATLQNGTVSSSLRDINQNDLTATNATVLSQTTISEALLEQIPRRKALHPKLCVPYPEHFQYEDHRESTYCGLY</sequence>
<keyword evidence="3" id="KW-1185">Reference proteome</keyword>